<dbReference type="AlphaFoldDB" id="A0A5C7SHW5"/>
<name>A0A5C7SHW5_THASP</name>
<gene>
    <name evidence="1" type="ORF">E6Q80_14135</name>
</gene>
<reference evidence="1 2" key="1">
    <citation type="submission" date="2018-09" db="EMBL/GenBank/DDBJ databases">
        <title>Metagenome Assembled Genomes from an Advanced Water Purification Facility.</title>
        <authorList>
            <person name="Stamps B.W."/>
            <person name="Spear J.R."/>
        </authorList>
    </citation>
    <scope>NUCLEOTIDE SEQUENCE [LARGE SCALE GENOMIC DNA]</scope>
    <source>
        <strain evidence="1">Bin_27_1</strain>
    </source>
</reference>
<dbReference type="Pfam" id="PF06980">
    <property type="entry name" value="DUF1302"/>
    <property type="match status" value="1"/>
</dbReference>
<feature type="non-terminal residue" evidence="1">
    <location>
        <position position="488"/>
    </location>
</feature>
<proteinExistence type="predicted"/>
<comment type="caution">
    <text evidence="1">The sequence shown here is derived from an EMBL/GenBank/DDBJ whole genome shotgun (WGS) entry which is preliminary data.</text>
</comment>
<organism evidence="1 2">
    <name type="scientific">Thauera aminoaromatica</name>
    <dbReference type="NCBI Taxonomy" id="164330"/>
    <lineage>
        <taxon>Bacteria</taxon>
        <taxon>Pseudomonadati</taxon>
        <taxon>Pseudomonadota</taxon>
        <taxon>Betaproteobacteria</taxon>
        <taxon>Rhodocyclales</taxon>
        <taxon>Zoogloeaceae</taxon>
        <taxon>Thauera</taxon>
    </lineage>
</organism>
<dbReference type="EMBL" id="SSFD01000225">
    <property type="protein sequence ID" value="TXH83039.1"/>
    <property type="molecule type" value="Genomic_DNA"/>
</dbReference>
<sequence>MCRMGSFPARRIPENPSPFPFPCPCTGALERSNRRSHCKKTSKQHRPFRRYRPKEQDVKETFIDKAPDRARCHGCTPADRDPAAQAIRAVAQGAARASTTTASGVRGQWRASSIRILGTAVLAHTCLMGAVQAAELTAGGPGVAKPKEFQFGEVTVRTKGTMTYGTIIRADDRNPELVPYGNGVAVGVNGTARGGTNNDDGELNYGRGDHTSTVLKAVLDADLKYRNLGMFVRVKAWHDFDLEDDSVPHGNAANGYAPDKNLSDKGFSRLGRFSGADLRANVYGNFDLDGKSLLTRIGYQTIDWGSPGTILGGLEQINPIDNPARLRAGAVPEETRIPIPAVFARLGLNKNTNVEAFYQFGFRPSELAGCGTFGAFVDYATAGCNQVFVAPVTVSDAQAEDLGLVVKRGADGDPSDGGQYGVGVTYLAENLGQFGAYFANYHSRRLAVSVLKSSGTAPFIPGDPNGENVQYFVEYPEDVKVWGLNFKT</sequence>
<accession>A0A5C7SHW5</accession>
<protein>
    <submittedName>
        <fullName evidence="1">DUF1302 family protein</fullName>
    </submittedName>
</protein>
<evidence type="ECO:0000313" key="1">
    <source>
        <dbReference type="EMBL" id="TXH83039.1"/>
    </source>
</evidence>
<dbReference type="InterPro" id="IPR010727">
    <property type="entry name" value="DUF1302"/>
</dbReference>
<evidence type="ECO:0000313" key="2">
    <source>
        <dbReference type="Proteomes" id="UP000321192"/>
    </source>
</evidence>
<dbReference type="Proteomes" id="UP000321192">
    <property type="component" value="Unassembled WGS sequence"/>
</dbReference>